<evidence type="ECO:0000256" key="1">
    <source>
        <dbReference type="SAM" id="Phobius"/>
    </source>
</evidence>
<evidence type="ECO:0000259" key="2">
    <source>
        <dbReference type="PROSITE" id="PS50887"/>
    </source>
</evidence>
<evidence type="ECO:0000313" key="3">
    <source>
        <dbReference type="EMBL" id="REI41391.1"/>
    </source>
</evidence>
<dbReference type="InterPro" id="IPR029787">
    <property type="entry name" value="Nucleotide_cyclase"/>
</dbReference>
<dbReference type="InterPro" id="IPR000160">
    <property type="entry name" value="GGDEF_dom"/>
</dbReference>
<dbReference type="Proteomes" id="UP000263486">
    <property type="component" value="Unassembled WGS sequence"/>
</dbReference>
<keyword evidence="4" id="KW-1185">Reference proteome</keyword>
<keyword evidence="1" id="KW-1133">Transmembrane helix</keyword>
<dbReference type="Pfam" id="PF00990">
    <property type="entry name" value="GGDEF"/>
    <property type="match status" value="1"/>
</dbReference>
<protein>
    <submittedName>
        <fullName evidence="3">Diguanylate cyclase</fullName>
    </submittedName>
</protein>
<feature type="domain" description="GGDEF" evidence="2">
    <location>
        <begin position="413"/>
        <end position="539"/>
    </location>
</feature>
<reference evidence="3 4" key="1">
    <citation type="submission" date="2018-08" db="EMBL/GenBank/DDBJ databases">
        <title>Draft genome sequence of Psychrilyobacter sp. strain SD5 isolated from Black Sea water.</title>
        <authorList>
            <person name="Yadav S."/>
            <person name="Villanueva L."/>
            <person name="Damste J.S.S."/>
        </authorList>
    </citation>
    <scope>NUCLEOTIDE SEQUENCE [LARGE SCALE GENOMIC DNA]</scope>
    <source>
        <strain evidence="3 4">SD5</strain>
    </source>
</reference>
<comment type="caution">
    <text evidence="3">The sequence shown here is derived from an EMBL/GenBank/DDBJ whole genome shotgun (WGS) entry which is preliminary data.</text>
</comment>
<dbReference type="PANTHER" id="PTHR45138:SF9">
    <property type="entry name" value="DIGUANYLATE CYCLASE DGCM-RELATED"/>
    <property type="match status" value="1"/>
</dbReference>
<dbReference type="SMART" id="SM00267">
    <property type="entry name" value="GGDEF"/>
    <property type="match status" value="1"/>
</dbReference>
<dbReference type="InterPro" id="IPR050469">
    <property type="entry name" value="Diguanylate_Cyclase"/>
</dbReference>
<dbReference type="Gene3D" id="3.30.70.270">
    <property type="match status" value="1"/>
</dbReference>
<evidence type="ECO:0000313" key="4">
    <source>
        <dbReference type="Proteomes" id="UP000263486"/>
    </source>
</evidence>
<accession>A0ABX9KH90</accession>
<dbReference type="InterPro" id="IPR043128">
    <property type="entry name" value="Rev_trsase/Diguanyl_cyclase"/>
</dbReference>
<dbReference type="SUPFAM" id="SSF55073">
    <property type="entry name" value="Nucleotide cyclase"/>
    <property type="match status" value="1"/>
</dbReference>
<name>A0ABX9KH90_9FUSO</name>
<dbReference type="CDD" id="cd01949">
    <property type="entry name" value="GGDEF"/>
    <property type="match status" value="1"/>
</dbReference>
<organism evidence="3 4">
    <name type="scientific">Psychrilyobacter piezotolerans</name>
    <dbReference type="NCBI Taxonomy" id="2293438"/>
    <lineage>
        <taxon>Bacteria</taxon>
        <taxon>Fusobacteriati</taxon>
        <taxon>Fusobacteriota</taxon>
        <taxon>Fusobacteriia</taxon>
        <taxon>Fusobacteriales</taxon>
        <taxon>Fusobacteriaceae</taxon>
        <taxon>Psychrilyobacter</taxon>
    </lineage>
</organism>
<gene>
    <name evidence="3" type="ORF">DYH56_06910</name>
</gene>
<dbReference type="PROSITE" id="PS50887">
    <property type="entry name" value="GGDEF"/>
    <property type="match status" value="1"/>
</dbReference>
<keyword evidence="1" id="KW-0812">Transmembrane</keyword>
<feature type="transmembrane region" description="Helical" evidence="1">
    <location>
        <begin position="333"/>
        <end position="353"/>
    </location>
</feature>
<dbReference type="EMBL" id="QUAJ01000010">
    <property type="protein sequence ID" value="REI41391.1"/>
    <property type="molecule type" value="Genomic_DNA"/>
</dbReference>
<sequence length="539" mass="62935">MIYLYKKIASITIFIYFLICITSKGEDSINVLFISSFEKNIPATVSLEKGLSKAFKTSSQKENLFFEYMNSQKLQKKSYYFYSDYLKAKYSNIEFDYIICWGFNAIELLTSSRDIFPNAKRVLLEGSKKIVKKELLLESDLIIKSIPDYSSTMEEIFRIKEIKKIIVMGTSDKLGQNRVNILKKIISNFEKNIDVEYLLDKNINEITKKLRIPDDYTIAFYLLMHSDGFGKKMTPYEVSEIICRDSNIPVFSFWDPLFESGIVGGDLINFEVIGEKTGKLIFSEDNKNYKEISPMKTVYDYNSLKKWEIDEDKIPPSATIVNKPPDFFVRYKMQIFIFILTVIFIVIITFLIYRQYLMRKTNKKCLELYEEIQKKNQQLNIISELDPLTGLKNRRAIDKIIKNELDRNSRYGNFMSILLIDVDHFKKINDIYGHNIGDKVLSEISKLLKENVRSTDSISRWGGEEFLIVAANTNLQETMKFSEKIRKKIEEFDFTKAEKITVSIGIAEYRTGETFNKLYERADKALYSAKGKGRNRIEF</sequence>
<keyword evidence="1" id="KW-0472">Membrane</keyword>
<dbReference type="RefSeq" id="WP_114642139.1">
    <property type="nucleotide sequence ID" value="NZ_JAACIO010000011.1"/>
</dbReference>
<dbReference type="NCBIfam" id="TIGR00254">
    <property type="entry name" value="GGDEF"/>
    <property type="match status" value="1"/>
</dbReference>
<dbReference type="PANTHER" id="PTHR45138">
    <property type="entry name" value="REGULATORY COMPONENTS OF SENSORY TRANSDUCTION SYSTEM"/>
    <property type="match status" value="1"/>
</dbReference>
<proteinExistence type="predicted"/>